<name>A0A5B7E933_PORTR</name>
<protein>
    <submittedName>
        <fullName evidence="1">Uncharacterized protein</fullName>
    </submittedName>
</protein>
<evidence type="ECO:0000313" key="1">
    <source>
        <dbReference type="EMBL" id="MPC29867.1"/>
    </source>
</evidence>
<proteinExistence type="predicted"/>
<keyword evidence="2" id="KW-1185">Reference proteome</keyword>
<comment type="caution">
    <text evidence="1">The sequence shown here is derived from an EMBL/GenBank/DDBJ whole genome shotgun (WGS) entry which is preliminary data.</text>
</comment>
<dbReference type="EMBL" id="VSRR010002151">
    <property type="protein sequence ID" value="MPC29867.1"/>
    <property type="molecule type" value="Genomic_DNA"/>
</dbReference>
<accession>A0A5B7E933</accession>
<sequence length="67" mass="7294">MRDEKSWSDGVVCSNGALRRDAESRPGVHAGPTGLPSVSRPLAALQGFKFIAPLFDCDKLWFCKVDS</sequence>
<dbReference type="AlphaFoldDB" id="A0A5B7E933"/>
<gene>
    <name evidence="1" type="ORF">E2C01_023119</name>
</gene>
<reference evidence="1 2" key="1">
    <citation type="submission" date="2019-05" db="EMBL/GenBank/DDBJ databases">
        <title>Another draft genome of Portunus trituberculatus and its Hox gene families provides insights of decapod evolution.</title>
        <authorList>
            <person name="Jeong J.-H."/>
            <person name="Song I."/>
            <person name="Kim S."/>
            <person name="Choi T."/>
            <person name="Kim D."/>
            <person name="Ryu S."/>
            <person name="Kim W."/>
        </authorList>
    </citation>
    <scope>NUCLEOTIDE SEQUENCE [LARGE SCALE GENOMIC DNA]</scope>
    <source>
        <tissue evidence="1">Muscle</tissue>
    </source>
</reference>
<dbReference type="Proteomes" id="UP000324222">
    <property type="component" value="Unassembled WGS sequence"/>
</dbReference>
<evidence type="ECO:0000313" key="2">
    <source>
        <dbReference type="Proteomes" id="UP000324222"/>
    </source>
</evidence>
<organism evidence="1 2">
    <name type="scientific">Portunus trituberculatus</name>
    <name type="common">Swimming crab</name>
    <name type="synonym">Neptunus trituberculatus</name>
    <dbReference type="NCBI Taxonomy" id="210409"/>
    <lineage>
        <taxon>Eukaryota</taxon>
        <taxon>Metazoa</taxon>
        <taxon>Ecdysozoa</taxon>
        <taxon>Arthropoda</taxon>
        <taxon>Crustacea</taxon>
        <taxon>Multicrustacea</taxon>
        <taxon>Malacostraca</taxon>
        <taxon>Eumalacostraca</taxon>
        <taxon>Eucarida</taxon>
        <taxon>Decapoda</taxon>
        <taxon>Pleocyemata</taxon>
        <taxon>Brachyura</taxon>
        <taxon>Eubrachyura</taxon>
        <taxon>Portunoidea</taxon>
        <taxon>Portunidae</taxon>
        <taxon>Portuninae</taxon>
        <taxon>Portunus</taxon>
    </lineage>
</organism>